<gene>
    <name evidence="3" type="primary">Aste57867_12184</name>
    <name evidence="2" type="ORF">As57867_012139</name>
    <name evidence="3" type="ORF">ASTE57867_12184</name>
</gene>
<dbReference type="Proteomes" id="UP000332933">
    <property type="component" value="Unassembled WGS sequence"/>
</dbReference>
<protein>
    <submittedName>
        <fullName evidence="3">Aste57867_12184 protein</fullName>
    </submittedName>
</protein>
<evidence type="ECO:0000313" key="4">
    <source>
        <dbReference type="Proteomes" id="UP000332933"/>
    </source>
</evidence>
<reference evidence="2" key="2">
    <citation type="submission" date="2019-06" db="EMBL/GenBank/DDBJ databases">
        <title>Genomics analysis of Aphanomyces spp. identifies a new class of oomycete effector associated with host adaptation.</title>
        <authorList>
            <person name="Gaulin E."/>
        </authorList>
    </citation>
    <scope>NUCLEOTIDE SEQUENCE</scope>
    <source>
        <strain evidence="2">CBS 578.67</strain>
    </source>
</reference>
<keyword evidence="1" id="KW-0175">Coiled coil</keyword>
<organism evidence="3 4">
    <name type="scientific">Aphanomyces stellatus</name>
    <dbReference type="NCBI Taxonomy" id="120398"/>
    <lineage>
        <taxon>Eukaryota</taxon>
        <taxon>Sar</taxon>
        <taxon>Stramenopiles</taxon>
        <taxon>Oomycota</taxon>
        <taxon>Saprolegniomycetes</taxon>
        <taxon>Saprolegniales</taxon>
        <taxon>Verrucalvaceae</taxon>
        <taxon>Aphanomyces</taxon>
    </lineage>
</organism>
<keyword evidence="4" id="KW-1185">Reference proteome</keyword>
<proteinExistence type="predicted"/>
<evidence type="ECO:0000313" key="2">
    <source>
        <dbReference type="EMBL" id="KAF0697107.1"/>
    </source>
</evidence>
<evidence type="ECO:0000256" key="1">
    <source>
        <dbReference type="SAM" id="Coils"/>
    </source>
</evidence>
<feature type="coiled-coil region" evidence="1">
    <location>
        <begin position="21"/>
        <end position="48"/>
    </location>
</feature>
<evidence type="ECO:0000313" key="3">
    <source>
        <dbReference type="EMBL" id="VFT89038.1"/>
    </source>
</evidence>
<dbReference type="EMBL" id="CAADRA010005364">
    <property type="protein sequence ID" value="VFT89038.1"/>
    <property type="molecule type" value="Genomic_DNA"/>
</dbReference>
<reference evidence="3 4" key="1">
    <citation type="submission" date="2019-03" db="EMBL/GenBank/DDBJ databases">
        <authorList>
            <person name="Gaulin E."/>
            <person name="Dumas B."/>
        </authorList>
    </citation>
    <scope>NUCLEOTIDE SEQUENCE [LARGE SCALE GENOMIC DNA]</scope>
    <source>
        <strain evidence="3">CBS 568.67</strain>
    </source>
</reference>
<dbReference type="AlphaFoldDB" id="A0A485KWW9"/>
<sequence length="363" mass="40217">MVVASAERKPTETAARLRKYREARKLKVTRVRHELEALEAELARLQGGPSTDQGGVRPTSPYEMAVRVLQRHNAALRDETAKQTKLAQMLLLWVIAQDVPREGPSIQYLRTQSILPADPDARRKGYEWLSLRLYHAACDAAFPSFGSSVVADGTKFTLHQGHNDCLSVAGMESHVQHTFFSNFKTVANVLWGIEQKSTSSFIESAGIVDTVHDDLYYYCGTMMGGANVHRIVCRFREDANRIVMTQCNVADDAWFPLAPREMRSHGYSWTICERVTDSITLVRHGLCHFTPLTTSGVASLGQIGRMYGLASPDDDGILEAPYIERIRAAAETSFHQGYQALVVGLAGVLRQLEGPGVDVPQSV</sequence>
<name>A0A485KWW9_9STRA</name>
<accession>A0A485KWW9</accession>
<dbReference type="EMBL" id="VJMH01005343">
    <property type="protein sequence ID" value="KAF0697107.1"/>
    <property type="molecule type" value="Genomic_DNA"/>
</dbReference>